<name>A0AAW5N4T7_9BACT</name>
<protein>
    <submittedName>
        <fullName evidence="9">Threonine/serine exporter family protein</fullName>
    </submittedName>
</protein>
<evidence type="ECO:0000313" key="10">
    <source>
        <dbReference type="Proteomes" id="UP001204579"/>
    </source>
</evidence>
<feature type="domain" description="Threonine/serine exporter-like N-terminal" evidence="8">
    <location>
        <begin position="15"/>
        <end position="251"/>
    </location>
</feature>
<keyword evidence="5 7" id="KW-0472">Membrane</keyword>
<evidence type="ECO:0000259" key="8">
    <source>
        <dbReference type="Pfam" id="PF06738"/>
    </source>
</evidence>
<evidence type="ECO:0000256" key="1">
    <source>
        <dbReference type="ARBA" id="ARBA00004651"/>
    </source>
</evidence>
<comment type="caution">
    <text evidence="9">The sequence shown here is derived from an EMBL/GenBank/DDBJ whole genome shotgun (WGS) entry which is preliminary data.</text>
</comment>
<dbReference type="GO" id="GO:0022857">
    <property type="term" value="F:transmembrane transporter activity"/>
    <property type="evidence" value="ECO:0007669"/>
    <property type="project" value="InterPro"/>
</dbReference>
<dbReference type="RefSeq" id="WP_022339015.1">
    <property type="nucleotide sequence ID" value="NZ_CALULB010000055.1"/>
</dbReference>
<dbReference type="GO" id="GO:0005886">
    <property type="term" value="C:plasma membrane"/>
    <property type="evidence" value="ECO:0007669"/>
    <property type="project" value="UniProtKB-SubCell"/>
</dbReference>
<dbReference type="EMBL" id="JANRHJ010000004">
    <property type="protein sequence ID" value="MCR8873401.1"/>
    <property type="molecule type" value="Genomic_DNA"/>
</dbReference>
<dbReference type="InterPro" id="IPR050539">
    <property type="entry name" value="ThrE_Dicarb/AminoAcid_Exp"/>
</dbReference>
<evidence type="ECO:0000256" key="3">
    <source>
        <dbReference type="ARBA" id="ARBA00022692"/>
    </source>
</evidence>
<feature type="transmembrane region" description="Helical" evidence="7">
    <location>
        <begin position="171"/>
        <end position="191"/>
    </location>
</feature>
<dbReference type="PANTHER" id="PTHR34390">
    <property type="entry name" value="UPF0442 PROTEIN YJJB-RELATED"/>
    <property type="match status" value="1"/>
</dbReference>
<keyword evidence="3 7" id="KW-0812">Transmembrane</keyword>
<dbReference type="InterPro" id="IPR010619">
    <property type="entry name" value="ThrE-like_N"/>
</dbReference>
<evidence type="ECO:0000256" key="5">
    <source>
        <dbReference type="ARBA" id="ARBA00023136"/>
    </source>
</evidence>
<evidence type="ECO:0000256" key="2">
    <source>
        <dbReference type="ARBA" id="ARBA00022475"/>
    </source>
</evidence>
<evidence type="ECO:0000256" key="7">
    <source>
        <dbReference type="SAM" id="Phobius"/>
    </source>
</evidence>
<dbReference type="Pfam" id="PF06738">
    <property type="entry name" value="ThrE"/>
    <property type="match status" value="1"/>
</dbReference>
<comment type="similarity">
    <text evidence="6">Belongs to the ThrE exporter (TC 2.A.79) family.</text>
</comment>
<reference evidence="9 10" key="1">
    <citation type="submission" date="2022-08" db="EMBL/GenBank/DDBJ databases">
        <authorList>
            <person name="Zeman M."/>
            <person name="Kubasova T."/>
        </authorList>
    </citation>
    <scope>NUCLEOTIDE SEQUENCE [LARGE SCALE GENOMIC DNA]</scope>
    <source>
        <strain evidence="9 10">ET62</strain>
    </source>
</reference>
<evidence type="ECO:0000256" key="6">
    <source>
        <dbReference type="ARBA" id="ARBA00034125"/>
    </source>
</evidence>
<feature type="transmembrane region" description="Helical" evidence="7">
    <location>
        <begin position="197"/>
        <end position="219"/>
    </location>
</feature>
<organism evidence="9 10">
    <name type="scientific">Phocaeicola barnesiae</name>
    <dbReference type="NCBI Taxonomy" id="376804"/>
    <lineage>
        <taxon>Bacteria</taxon>
        <taxon>Pseudomonadati</taxon>
        <taxon>Bacteroidota</taxon>
        <taxon>Bacteroidia</taxon>
        <taxon>Bacteroidales</taxon>
        <taxon>Bacteroidaceae</taxon>
        <taxon>Phocaeicola</taxon>
    </lineage>
</organism>
<feature type="transmembrane region" description="Helical" evidence="7">
    <location>
        <begin position="117"/>
        <end position="135"/>
    </location>
</feature>
<evidence type="ECO:0000313" key="9">
    <source>
        <dbReference type="EMBL" id="MCR8873401.1"/>
    </source>
</evidence>
<sequence>MEGQKKEKLSEVGEFISEYSAHMMGCGVHTSRVIRSAKRIGEAFGYSVKISVFQRNIILTVVDERTHEHHNEVTDIPGLPISFEQNSRLSALSWETYDNHLSLSDLRSKYQHIIRQPVVHPFFVLILAGLANASFCHLFGGDWWSMGIVFSATLTGMFLKQQMTGKGINHYLVFIVSAFVASLCASIALILETTSEIALATSVLYLVPGVPLINGVIDIVEGYISTGFARLVQASLLIICIATGLSFTLLLVKDSLL</sequence>
<keyword evidence="4 7" id="KW-1133">Transmembrane helix</keyword>
<dbReference type="AlphaFoldDB" id="A0AAW5N4T7"/>
<gene>
    <name evidence="9" type="ORF">NW209_05095</name>
</gene>
<dbReference type="GO" id="GO:0015744">
    <property type="term" value="P:succinate transport"/>
    <property type="evidence" value="ECO:0007669"/>
    <property type="project" value="TreeGrafter"/>
</dbReference>
<dbReference type="Proteomes" id="UP001204579">
    <property type="component" value="Unassembled WGS sequence"/>
</dbReference>
<proteinExistence type="inferred from homology"/>
<dbReference type="PANTHER" id="PTHR34390:SF2">
    <property type="entry name" value="SUCCINATE TRANSPORTER SUBUNIT YJJP-RELATED"/>
    <property type="match status" value="1"/>
</dbReference>
<keyword evidence="2" id="KW-1003">Cell membrane</keyword>
<evidence type="ECO:0000256" key="4">
    <source>
        <dbReference type="ARBA" id="ARBA00022989"/>
    </source>
</evidence>
<comment type="subcellular location">
    <subcellularLocation>
        <location evidence="1">Cell membrane</location>
        <topology evidence="1">Multi-pass membrane protein</topology>
    </subcellularLocation>
</comment>
<keyword evidence="10" id="KW-1185">Reference proteome</keyword>
<feature type="transmembrane region" description="Helical" evidence="7">
    <location>
        <begin position="231"/>
        <end position="252"/>
    </location>
</feature>
<accession>A0AAW5N4T7</accession>